<keyword evidence="3 8" id="KW-0812">Transmembrane</keyword>
<evidence type="ECO:0000256" key="8">
    <source>
        <dbReference type="SAM" id="Phobius"/>
    </source>
</evidence>
<comment type="caution">
    <text evidence="11">The sequence shown here is derived from an EMBL/GenBank/DDBJ whole genome shotgun (WGS) entry which is preliminary data.</text>
</comment>
<keyword evidence="5" id="KW-0406">Ion transport</keyword>
<feature type="transmembrane region" description="Helical" evidence="8">
    <location>
        <begin position="311"/>
        <end position="336"/>
    </location>
</feature>
<keyword evidence="12" id="KW-1185">Reference proteome</keyword>
<feature type="transmembrane region" description="Helical" evidence="8">
    <location>
        <begin position="142"/>
        <end position="163"/>
    </location>
</feature>
<feature type="transmembrane region" description="Helical" evidence="8">
    <location>
        <begin position="250"/>
        <end position="274"/>
    </location>
</feature>
<dbReference type="AlphaFoldDB" id="A0AAJ0FGQ4"/>
<evidence type="ECO:0000256" key="5">
    <source>
        <dbReference type="ARBA" id="ARBA00023065"/>
    </source>
</evidence>
<dbReference type="Pfam" id="PF01545">
    <property type="entry name" value="Cation_efflux"/>
    <property type="match status" value="1"/>
</dbReference>
<dbReference type="Gene3D" id="1.20.1510.10">
    <property type="entry name" value="Cation efflux protein transmembrane domain"/>
    <property type="match status" value="1"/>
</dbReference>
<reference evidence="11" key="1">
    <citation type="submission" date="2023-06" db="EMBL/GenBank/DDBJ databases">
        <title>Genome-scale phylogeny and comparative genomics of the fungal order Sordariales.</title>
        <authorList>
            <consortium name="Lawrence Berkeley National Laboratory"/>
            <person name="Hensen N."/>
            <person name="Bonometti L."/>
            <person name="Westerberg I."/>
            <person name="Brannstrom I.O."/>
            <person name="Guillou S."/>
            <person name="Cros-Aarteil S."/>
            <person name="Calhoun S."/>
            <person name="Haridas S."/>
            <person name="Kuo A."/>
            <person name="Mondo S."/>
            <person name="Pangilinan J."/>
            <person name="Riley R."/>
            <person name="Labutti K."/>
            <person name="Andreopoulos B."/>
            <person name="Lipzen A."/>
            <person name="Chen C."/>
            <person name="Yanf M."/>
            <person name="Daum C."/>
            <person name="Ng V."/>
            <person name="Clum A."/>
            <person name="Steindorff A."/>
            <person name="Ohm R."/>
            <person name="Martin F."/>
            <person name="Silar P."/>
            <person name="Natvig D."/>
            <person name="Lalanne C."/>
            <person name="Gautier V."/>
            <person name="Ament-Velasquez S.L."/>
            <person name="Kruys A."/>
            <person name="Hutchinson M.I."/>
            <person name="Powell A.J."/>
            <person name="Barry K."/>
            <person name="Miller A.N."/>
            <person name="Grigoriev I.V."/>
            <person name="Debuchy R."/>
            <person name="Gladieux P."/>
            <person name="Thoren M.H."/>
            <person name="Johannesson H."/>
        </authorList>
    </citation>
    <scope>NUCLEOTIDE SEQUENCE</scope>
    <source>
        <strain evidence="11">8032-3</strain>
    </source>
</reference>
<feature type="domain" description="Cation efflux protein transmembrane" evidence="9">
    <location>
        <begin position="147"/>
        <end position="332"/>
    </location>
</feature>
<keyword evidence="4 8" id="KW-1133">Transmembrane helix</keyword>
<proteinExistence type="predicted"/>
<evidence type="ECO:0000256" key="7">
    <source>
        <dbReference type="SAM" id="MobiDB-lite"/>
    </source>
</evidence>
<dbReference type="PANTHER" id="PTHR43840:SF13">
    <property type="entry name" value="CATION EFFLUX PROTEIN CYTOPLASMIC DOMAIN-CONTAINING PROTEIN"/>
    <property type="match status" value="1"/>
</dbReference>
<dbReference type="GO" id="GO:0016020">
    <property type="term" value="C:membrane"/>
    <property type="evidence" value="ECO:0007669"/>
    <property type="project" value="InterPro"/>
</dbReference>
<dbReference type="SUPFAM" id="SSF161111">
    <property type="entry name" value="Cation efflux protein transmembrane domain-like"/>
    <property type="match status" value="1"/>
</dbReference>
<sequence>MAGSDSPNRPQVEANASQAEPIIASPAEDVSHEPSGADVKASAEASVTPVQEDKDEIIQVIAASQTSSSVDIDSSDPLNFGRHRRDNVTRKQMKIEHPKGDKKKLKKYYTRQNELIDRFLGADDEERLAVEEDIRMGPRIKFAVYGSFAVNFCLFIIQMYAAISTGSLSLFATAADAFMDLVSSFVMLITSTLAARPSVYKYPVGRKRIETIGIILFCALMTTVAVQLLIESARTLGNGKHDAEPLKIVPLTFVGVAIFAKATLMIYCFFYRMYPSVHVFFVDHRNDIVVNLFGLIMSIVGDRFVWYLDPIGAMCIALLILFSWASNAFEQVWLLVGKSAPREFISKLIYMTMTHDPRIAKVDTCRAYHAGQSYYVEVDIVMDEDLPLKTTHDVGQTLQRKLEGLAAVERAFVHIDYEHEHDIHEEHKPLYEKDKKKKRTLKEILLFRKPAMEQAEAAAQ</sequence>
<dbReference type="InterPro" id="IPR027469">
    <property type="entry name" value="Cation_efflux_TMD_sf"/>
</dbReference>
<gene>
    <name evidence="11" type="ORF">QBC33DRAFT_537559</name>
</gene>
<dbReference type="GO" id="GO:0098771">
    <property type="term" value="P:inorganic ion homeostasis"/>
    <property type="evidence" value="ECO:0007669"/>
    <property type="project" value="UniProtKB-ARBA"/>
</dbReference>
<evidence type="ECO:0000256" key="4">
    <source>
        <dbReference type="ARBA" id="ARBA00022989"/>
    </source>
</evidence>
<protein>
    <submittedName>
        <fullName evidence="11">Cation efflux family-domain-containing protein</fullName>
    </submittedName>
</protein>
<dbReference type="Proteomes" id="UP001244011">
    <property type="component" value="Unassembled WGS sequence"/>
</dbReference>
<evidence type="ECO:0000313" key="12">
    <source>
        <dbReference type="Proteomes" id="UP001244011"/>
    </source>
</evidence>
<feature type="domain" description="Cation efflux protein cytoplasmic" evidence="10">
    <location>
        <begin position="352"/>
        <end position="416"/>
    </location>
</feature>
<organism evidence="11 12">
    <name type="scientific">Phialemonium atrogriseum</name>
    <dbReference type="NCBI Taxonomy" id="1093897"/>
    <lineage>
        <taxon>Eukaryota</taxon>
        <taxon>Fungi</taxon>
        <taxon>Dikarya</taxon>
        <taxon>Ascomycota</taxon>
        <taxon>Pezizomycotina</taxon>
        <taxon>Sordariomycetes</taxon>
        <taxon>Sordariomycetidae</taxon>
        <taxon>Cephalothecales</taxon>
        <taxon>Cephalothecaceae</taxon>
        <taxon>Phialemonium</taxon>
    </lineage>
</organism>
<dbReference type="EMBL" id="MU839007">
    <property type="protein sequence ID" value="KAK1767846.1"/>
    <property type="molecule type" value="Genomic_DNA"/>
</dbReference>
<feature type="region of interest" description="Disordered" evidence="7">
    <location>
        <begin position="1"/>
        <end position="52"/>
    </location>
</feature>
<keyword evidence="2" id="KW-0813">Transport</keyword>
<feature type="transmembrane region" description="Helical" evidence="8">
    <location>
        <begin position="211"/>
        <end position="230"/>
    </location>
</feature>
<dbReference type="InterPro" id="IPR002524">
    <property type="entry name" value="Cation_efflux"/>
</dbReference>
<dbReference type="GO" id="GO:0012505">
    <property type="term" value="C:endomembrane system"/>
    <property type="evidence" value="ECO:0007669"/>
    <property type="project" value="UniProtKB-SubCell"/>
</dbReference>
<dbReference type="InterPro" id="IPR027470">
    <property type="entry name" value="Cation_efflux_CTD"/>
</dbReference>
<dbReference type="GeneID" id="85310993"/>
<dbReference type="SUPFAM" id="SSF160240">
    <property type="entry name" value="Cation efflux protein cytoplasmic domain-like"/>
    <property type="match status" value="1"/>
</dbReference>
<dbReference type="PANTHER" id="PTHR43840">
    <property type="entry name" value="MITOCHONDRIAL METAL TRANSPORTER 1-RELATED"/>
    <property type="match status" value="1"/>
</dbReference>
<evidence type="ECO:0000313" key="11">
    <source>
        <dbReference type="EMBL" id="KAK1767846.1"/>
    </source>
</evidence>
<dbReference type="GO" id="GO:0030003">
    <property type="term" value="P:intracellular monoatomic cation homeostasis"/>
    <property type="evidence" value="ECO:0007669"/>
    <property type="project" value="UniProtKB-ARBA"/>
</dbReference>
<dbReference type="FunFam" id="3.30.70.1350:FF:000001">
    <property type="entry name" value="Metal tolerance protein 11"/>
    <property type="match status" value="1"/>
</dbReference>
<keyword evidence="6 8" id="KW-0472">Membrane</keyword>
<name>A0AAJ0FGQ4_9PEZI</name>
<dbReference type="Pfam" id="PF16916">
    <property type="entry name" value="ZT_dimer"/>
    <property type="match status" value="1"/>
</dbReference>
<dbReference type="NCBIfam" id="TIGR01297">
    <property type="entry name" value="CDF"/>
    <property type="match status" value="1"/>
</dbReference>
<evidence type="ECO:0000256" key="2">
    <source>
        <dbReference type="ARBA" id="ARBA00022448"/>
    </source>
</evidence>
<dbReference type="Gene3D" id="3.30.70.1350">
    <property type="entry name" value="Cation efflux protein, cytoplasmic domain"/>
    <property type="match status" value="1"/>
</dbReference>
<evidence type="ECO:0000256" key="1">
    <source>
        <dbReference type="ARBA" id="ARBA00004127"/>
    </source>
</evidence>
<dbReference type="GO" id="GO:0008324">
    <property type="term" value="F:monoatomic cation transmembrane transporter activity"/>
    <property type="evidence" value="ECO:0007669"/>
    <property type="project" value="InterPro"/>
</dbReference>
<dbReference type="InterPro" id="IPR036837">
    <property type="entry name" value="Cation_efflux_CTD_sf"/>
</dbReference>
<feature type="compositionally biased region" description="Polar residues" evidence="7">
    <location>
        <begin position="1"/>
        <end position="18"/>
    </location>
</feature>
<evidence type="ECO:0000259" key="10">
    <source>
        <dbReference type="Pfam" id="PF16916"/>
    </source>
</evidence>
<evidence type="ECO:0000256" key="6">
    <source>
        <dbReference type="ARBA" id="ARBA00023136"/>
    </source>
</evidence>
<dbReference type="InterPro" id="IPR050291">
    <property type="entry name" value="CDF_Transporter"/>
</dbReference>
<feature type="transmembrane region" description="Helical" evidence="8">
    <location>
        <begin position="169"/>
        <end position="190"/>
    </location>
</feature>
<evidence type="ECO:0000259" key="9">
    <source>
        <dbReference type="Pfam" id="PF01545"/>
    </source>
</evidence>
<accession>A0AAJ0FGQ4</accession>
<comment type="subcellular location">
    <subcellularLocation>
        <location evidence="1">Endomembrane system</location>
        <topology evidence="1">Multi-pass membrane protein</topology>
    </subcellularLocation>
</comment>
<dbReference type="RefSeq" id="XP_060284059.1">
    <property type="nucleotide sequence ID" value="XM_060427806.1"/>
</dbReference>
<dbReference type="FunFam" id="1.20.1510.10:FF:000005">
    <property type="entry name" value="Putative Cation diffusion facilitator 1"/>
    <property type="match status" value="1"/>
</dbReference>
<dbReference type="InterPro" id="IPR058533">
    <property type="entry name" value="Cation_efflux_TM"/>
</dbReference>
<evidence type="ECO:0000256" key="3">
    <source>
        <dbReference type="ARBA" id="ARBA00022692"/>
    </source>
</evidence>